<evidence type="ECO:0000256" key="2">
    <source>
        <dbReference type="SAM" id="MobiDB-lite"/>
    </source>
</evidence>
<dbReference type="Gene3D" id="2.40.260.10">
    <property type="entry name" value="Sortase"/>
    <property type="match status" value="1"/>
</dbReference>
<feature type="region of interest" description="Disordered" evidence="2">
    <location>
        <begin position="1"/>
        <end position="39"/>
    </location>
</feature>
<reference evidence="3 4" key="1">
    <citation type="submission" date="2020-03" db="EMBL/GenBank/DDBJ databases">
        <title>Two novel Motilibacter sp.</title>
        <authorList>
            <person name="Liu S."/>
        </authorList>
    </citation>
    <scope>NUCLEOTIDE SEQUENCE [LARGE SCALE GENOMIC DNA]</scope>
    <source>
        <strain evidence="3 4">E257</strain>
    </source>
</reference>
<comment type="caution">
    <text evidence="3">The sequence shown here is derived from an EMBL/GenBank/DDBJ whole genome shotgun (WGS) entry which is preliminary data.</text>
</comment>
<feature type="compositionally biased region" description="Low complexity" evidence="2">
    <location>
        <begin position="21"/>
        <end position="39"/>
    </location>
</feature>
<sequence>MTAPTAAPTPAPDSGPGLGSGPALDPTGPAALPTPTLRPTRLRVPRLGIDVALDRLGVDERGELARPPHWQRPGWYADGAVPGEQGPAVIAGHVDSPSGPAVFWRLADLRAGDRVTVTRSDRSTVTFRVTKTTQYPQDRFPTAAVYGPTPGHELRLITCAGTYDHAAGRYRDNRVVFASADASAFGGA</sequence>
<dbReference type="SUPFAM" id="SSF63817">
    <property type="entry name" value="Sortase"/>
    <property type="match status" value="1"/>
</dbReference>
<dbReference type="InterPro" id="IPR005754">
    <property type="entry name" value="Sortase"/>
</dbReference>
<dbReference type="InterPro" id="IPR023365">
    <property type="entry name" value="Sortase_dom-sf"/>
</dbReference>
<keyword evidence="4" id="KW-1185">Reference proteome</keyword>
<gene>
    <name evidence="3" type="ORF">G9H71_06625</name>
</gene>
<dbReference type="Proteomes" id="UP000800981">
    <property type="component" value="Unassembled WGS sequence"/>
</dbReference>
<keyword evidence="1" id="KW-0378">Hydrolase</keyword>
<dbReference type="InterPro" id="IPR042001">
    <property type="entry name" value="Sortase_F"/>
</dbReference>
<dbReference type="Pfam" id="PF04203">
    <property type="entry name" value="Sortase"/>
    <property type="match status" value="1"/>
</dbReference>
<evidence type="ECO:0000256" key="1">
    <source>
        <dbReference type="ARBA" id="ARBA00022801"/>
    </source>
</evidence>
<dbReference type="NCBIfam" id="NF033748">
    <property type="entry name" value="class_F_sortase"/>
    <property type="match status" value="1"/>
</dbReference>
<organism evidence="3 4">
    <name type="scientific">Motilibacter deserti</name>
    <dbReference type="NCBI Taxonomy" id="2714956"/>
    <lineage>
        <taxon>Bacteria</taxon>
        <taxon>Bacillati</taxon>
        <taxon>Actinomycetota</taxon>
        <taxon>Actinomycetes</taxon>
        <taxon>Motilibacterales</taxon>
        <taxon>Motilibacteraceae</taxon>
        <taxon>Motilibacter</taxon>
    </lineage>
</organism>
<dbReference type="CDD" id="cd05829">
    <property type="entry name" value="Sortase_F"/>
    <property type="match status" value="1"/>
</dbReference>
<name>A0ABX0GUN9_9ACTN</name>
<protein>
    <submittedName>
        <fullName evidence="3">Class F sortase</fullName>
    </submittedName>
</protein>
<proteinExistence type="predicted"/>
<evidence type="ECO:0000313" key="3">
    <source>
        <dbReference type="EMBL" id="NHC13455.1"/>
    </source>
</evidence>
<dbReference type="EMBL" id="JAANNP010000002">
    <property type="protein sequence ID" value="NHC13455.1"/>
    <property type="molecule type" value="Genomic_DNA"/>
</dbReference>
<evidence type="ECO:0000313" key="4">
    <source>
        <dbReference type="Proteomes" id="UP000800981"/>
    </source>
</evidence>
<accession>A0ABX0GUN9</accession>